<dbReference type="Proteomes" id="UP000567885">
    <property type="component" value="Unassembled WGS sequence"/>
</dbReference>
<keyword evidence="2" id="KW-1185">Reference proteome</keyword>
<evidence type="ECO:0000313" key="2">
    <source>
        <dbReference type="Proteomes" id="UP000567885"/>
    </source>
</evidence>
<organism evidence="1 2">
    <name type="scientific">Fusarium heterosporum</name>
    <dbReference type="NCBI Taxonomy" id="42747"/>
    <lineage>
        <taxon>Eukaryota</taxon>
        <taxon>Fungi</taxon>
        <taxon>Dikarya</taxon>
        <taxon>Ascomycota</taxon>
        <taxon>Pezizomycotina</taxon>
        <taxon>Sordariomycetes</taxon>
        <taxon>Hypocreomycetidae</taxon>
        <taxon>Hypocreales</taxon>
        <taxon>Nectriaceae</taxon>
        <taxon>Fusarium</taxon>
        <taxon>Fusarium heterosporum species complex</taxon>
    </lineage>
</organism>
<proteinExistence type="predicted"/>
<reference evidence="1 2" key="1">
    <citation type="submission" date="2020-05" db="EMBL/GenBank/DDBJ databases">
        <title>Identification and distribution of gene clusters putatively required for synthesis of sphingolipid metabolism inhibitors in phylogenetically diverse species of the filamentous fungus Fusarium.</title>
        <authorList>
            <person name="Kim H.-S."/>
            <person name="Busman M."/>
            <person name="Brown D.W."/>
            <person name="Divon H."/>
            <person name="Uhlig S."/>
            <person name="Proctor R.H."/>
        </authorList>
    </citation>
    <scope>NUCLEOTIDE SEQUENCE [LARGE SCALE GENOMIC DNA]</scope>
    <source>
        <strain evidence="1 2">NRRL 20693</strain>
    </source>
</reference>
<accession>A0A8H5TT21</accession>
<evidence type="ECO:0000313" key="1">
    <source>
        <dbReference type="EMBL" id="KAF5674968.1"/>
    </source>
</evidence>
<dbReference type="EMBL" id="JAAGWQ010000044">
    <property type="protein sequence ID" value="KAF5674968.1"/>
    <property type="molecule type" value="Genomic_DNA"/>
</dbReference>
<name>A0A8H5TT21_FUSHE</name>
<comment type="caution">
    <text evidence="1">The sequence shown here is derived from an EMBL/GenBank/DDBJ whole genome shotgun (WGS) entry which is preliminary data.</text>
</comment>
<gene>
    <name evidence="1" type="ORF">FHETE_2719</name>
</gene>
<sequence length="295" mass="34137">MSVSTWIEPAAHPTLRQSIITYVFSDTTDPETCKKVIKEYPRGVPPPHHPMLITHIYKSGNYGIIRMPCKKIHTPTQLSPSEVDCVSRHLREFDESHPDSGKKLFLITHGDLQYFLHAIFRNWDSEMEIGPMPVLRKRQLHEYTLPLGVFRVDLPYLPEGPGMNIDGRRRGDLALMALTLNKVGLTVSTKWMDKFGNEVDESFVRDESDPDPRFPKRFTIKSLVTQYDGHERIRVMAHNWKLAIWGARAQIQVFSRTGIKYGTKYFPQAKVYPAEKLIYAKAHIMAMLRFWSKKI</sequence>
<dbReference type="AlphaFoldDB" id="A0A8H5TT21"/>
<dbReference type="OrthoDB" id="5028123at2759"/>
<protein>
    <submittedName>
        <fullName evidence="1">Uncharacterized protein</fullName>
    </submittedName>
</protein>